<name>A0A2H4VAZ3_9EURY</name>
<organism evidence="1 2">
    <name type="scientific">Methanobacterium subterraneum</name>
    <dbReference type="NCBI Taxonomy" id="59277"/>
    <lineage>
        <taxon>Archaea</taxon>
        <taxon>Methanobacteriati</taxon>
        <taxon>Methanobacteriota</taxon>
        <taxon>Methanomada group</taxon>
        <taxon>Methanobacteria</taxon>
        <taxon>Methanobacteriales</taxon>
        <taxon>Methanobacteriaceae</taxon>
        <taxon>Methanobacterium</taxon>
    </lineage>
</organism>
<evidence type="ECO:0000313" key="1">
    <source>
        <dbReference type="EMBL" id="AUB55277.1"/>
    </source>
</evidence>
<dbReference type="OrthoDB" id="70556at2157"/>
<reference evidence="1 2" key="1">
    <citation type="submission" date="2016-10" db="EMBL/GenBank/DDBJ databases">
        <title>Comparative genomics between deep and shallow subseafloor isolates.</title>
        <authorList>
            <person name="Ishii S."/>
            <person name="Miller J.R."/>
            <person name="Sutton G."/>
            <person name="Suzuki S."/>
            <person name="Methe B."/>
            <person name="Inagaki F."/>
            <person name="Imachi H."/>
        </authorList>
    </citation>
    <scope>NUCLEOTIDE SEQUENCE [LARGE SCALE GENOMIC DNA]</scope>
    <source>
        <strain evidence="1 2">MO-MB1</strain>
    </source>
</reference>
<protein>
    <submittedName>
        <fullName evidence="1">Uncharacterized protein</fullName>
    </submittedName>
</protein>
<sequence>MTYLLSRNRLQEVIIMGALQERLDIFQEETRTAYQDIMKILEDKYCWKCPMRSTSMNSRCREVHAGRVLQEAMDQGIYNNLQSKIPRVEVNALIARIQKKRIKKQGGAQREKKIIIQVKGDQNPIFNHDEWLVVKINPKRIVKGDKILIPYETLAKPLLGAYALIAGFPSQIAIANRVFHEGNFWYVEVGEKEIVPLESVLGVLVNVLREGNSI</sequence>
<gene>
    <name evidence="1" type="ORF">BK007_04095</name>
</gene>
<dbReference type="RefSeq" id="WP_100905257.1">
    <property type="nucleotide sequence ID" value="NZ_CP017766.1"/>
</dbReference>
<proteinExistence type="predicted"/>
<accession>A0A2H4VAZ3</accession>
<dbReference type="Proteomes" id="UP000232806">
    <property type="component" value="Chromosome"/>
</dbReference>
<evidence type="ECO:0000313" key="2">
    <source>
        <dbReference type="Proteomes" id="UP000232806"/>
    </source>
</evidence>
<dbReference type="EMBL" id="CP017766">
    <property type="protein sequence ID" value="AUB55277.1"/>
    <property type="molecule type" value="Genomic_DNA"/>
</dbReference>
<dbReference type="GeneID" id="35120748"/>
<dbReference type="AlphaFoldDB" id="A0A2H4VAZ3"/>